<keyword evidence="3" id="KW-1185">Reference proteome</keyword>
<protein>
    <submittedName>
        <fullName evidence="2">DUF5682 family protein</fullName>
    </submittedName>
</protein>
<dbReference type="InterPro" id="IPR050458">
    <property type="entry name" value="LolB"/>
</dbReference>
<dbReference type="PANTHER" id="PTHR30634:SF14">
    <property type="match status" value="1"/>
</dbReference>
<dbReference type="PANTHER" id="PTHR30634">
    <property type="entry name" value="OUTER MEMBRANE LOLAB LIPOPROTEIN INSERTION APPARATUS"/>
    <property type="match status" value="1"/>
</dbReference>
<feature type="region of interest" description="Disordered" evidence="1">
    <location>
        <begin position="749"/>
        <end position="780"/>
    </location>
</feature>
<sequence>MTGAGRPAGPLLLGVRHHGPGSARAVRAALEAARPRAVLVEGPPEADALLPLAADERMRPPVALLAHAVDDPGQAAFWPLAAFSPEWVAIRWGLEHGVPVRFIDLPAAHSLAMAQDAEHAADGAAAEERDGPGGADGGAGPADAPAGGGPAARAPIDPIGVLAEAAGHDDPERWWEDVVEHRAQGGEAADPGAPFAALAEAMTALREVHGDGGHPRDAVREAHMRIQLRKAVKEFGDDIAVVCGAWHVPALGTRTTLAADRALLKGLPKVKAELTWVPWSHRRLARRSGYGAGIDSPGWYGHLFEAPDRPIERWMTKVAGLLRDEDRFVSSAHVIEAVRLAGSLAALRGRPLAGLGETTDAIRAVMCEGSDVPLALVHDRLTVGETLGRVPDTAPVVPLQRDLTRRQRTLRLKPEATERELELDLRKDNDAARSRLLHRLRVLAVDWGEPATGRASTGTFRESWRLRWEPELYVQVADAGTWGTTVLSAATAKAASQAASATALAEVTALAEQCLLAELPDALPVVMRALADRAALDADVGHLADALPALARTLRYGDVRSTDTAALGEVAAGLAERICVGLPPACTGLDADGAEALRGRMDGVHTAIGLLTGAAAPAHAGGAADGLRGRWTAVLRKLAVRDTVAGVVRGRATRLLLDDGRLAEDDAARLMGLALSPGTPPADAAAWIEGFVGGAAGGGMLLVHDERLLGLVDAWLTGVPADLFDAVLPLLRRTFSAYEAGVRRTLGELVGRGPSAEGPAAAGGGTGTGATAPGFGPGLDEARADAVETVLRLLLAADPDPHPDPDRAPEPNHDPRSGPGPDGDATSGRQGGRAANVKEPLGATG</sequence>
<reference evidence="3" key="1">
    <citation type="journal article" date="2019" name="Int. J. Syst. Evol. Microbiol.">
        <title>The Global Catalogue of Microorganisms (GCM) 10K type strain sequencing project: providing services to taxonomists for standard genome sequencing and annotation.</title>
        <authorList>
            <consortium name="The Broad Institute Genomics Platform"/>
            <consortium name="The Broad Institute Genome Sequencing Center for Infectious Disease"/>
            <person name="Wu L."/>
            <person name="Ma J."/>
        </authorList>
    </citation>
    <scope>NUCLEOTIDE SEQUENCE [LARGE SCALE GENOMIC DNA]</scope>
    <source>
        <strain evidence="3">JCM 4147</strain>
    </source>
</reference>
<dbReference type="Proteomes" id="UP001596200">
    <property type="component" value="Unassembled WGS sequence"/>
</dbReference>
<name>A0ABW1GP03_9ACTN</name>
<accession>A0ABW1GP03</accession>
<evidence type="ECO:0000313" key="3">
    <source>
        <dbReference type="Proteomes" id="UP001596200"/>
    </source>
</evidence>
<gene>
    <name evidence="2" type="ORF">ACFP1B_24665</name>
</gene>
<comment type="caution">
    <text evidence="2">The sequence shown here is derived from an EMBL/GenBank/DDBJ whole genome shotgun (WGS) entry which is preliminary data.</text>
</comment>
<dbReference type="InterPro" id="IPR043737">
    <property type="entry name" value="DUF5682"/>
</dbReference>
<evidence type="ECO:0000313" key="2">
    <source>
        <dbReference type="EMBL" id="MFC5916590.1"/>
    </source>
</evidence>
<proteinExistence type="predicted"/>
<dbReference type="EMBL" id="JBHSPU010000020">
    <property type="protein sequence ID" value="MFC5916590.1"/>
    <property type="molecule type" value="Genomic_DNA"/>
</dbReference>
<feature type="region of interest" description="Disordered" evidence="1">
    <location>
        <begin position="795"/>
        <end position="845"/>
    </location>
</feature>
<evidence type="ECO:0000256" key="1">
    <source>
        <dbReference type="SAM" id="MobiDB-lite"/>
    </source>
</evidence>
<feature type="region of interest" description="Disordered" evidence="1">
    <location>
        <begin position="116"/>
        <end position="155"/>
    </location>
</feature>
<organism evidence="2 3">
    <name type="scientific">Streptomyces pulveraceus</name>
    <dbReference type="NCBI Taxonomy" id="68258"/>
    <lineage>
        <taxon>Bacteria</taxon>
        <taxon>Bacillati</taxon>
        <taxon>Actinomycetota</taxon>
        <taxon>Actinomycetes</taxon>
        <taxon>Kitasatosporales</taxon>
        <taxon>Streptomycetaceae</taxon>
        <taxon>Streptomyces</taxon>
    </lineage>
</organism>
<feature type="compositionally biased region" description="Gly residues" evidence="1">
    <location>
        <begin position="132"/>
        <end position="150"/>
    </location>
</feature>
<dbReference type="Pfam" id="PF18934">
    <property type="entry name" value="DUF5682"/>
    <property type="match status" value="1"/>
</dbReference>
<feature type="compositionally biased region" description="Basic and acidic residues" evidence="1">
    <location>
        <begin position="116"/>
        <end position="131"/>
    </location>
</feature>
<feature type="compositionally biased region" description="Basic and acidic residues" evidence="1">
    <location>
        <begin position="799"/>
        <end position="816"/>
    </location>
</feature>
<feature type="compositionally biased region" description="Low complexity" evidence="1">
    <location>
        <begin position="751"/>
        <end position="760"/>
    </location>
</feature>
<dbReference type="RefSeq" id="WP_344506537.1">
    <property type="nucleotide sequence ID" value="NZ_BAAATU010000001.1"/>
</dbReference>